<evidence type="ECO:0000256" key="1">
    <source>
        <dbReference type="ARBA" id="ARBA00001966"/>
    </source>
</evidence>
<dbReference type="SFLD" id="SFLDS00029">
    <property type="entry name" value="Radical_SAM"/>
    <property type="match status" value="1"/>
</dbReference>
<reference evidence="6 7" key="1">
    <citation type="submission" date="2018-01" db="EMBL/GenBank/DDBJ databases">
        <title>Genome sequence of a Cantenovulum-like bacteria.</title>
        <authorList>
            <person name="Tan W.R."/>
            <person name="Lau N.-S."/>
            <person name="Go F."/>
            <person name="Amirul A.-A.A."/>
        </authorList>
    </citation>
    <scope>NUCLEOTIDE SEQUENCE [LARGE SCALE GENOMIC DNA]</scope>
    <source>
        <strain evidence="6 7">CCB-QB4</strain>
    </source>
</reference>
<evidence type="ECO:0000256" key="4">
    <source>
        <dbReference type="ARBA" id="ARBA00023004"/>
    </source>
</evidence>
<protein>
    <submittedName>
        <fullName evidence="6">Anaerobic ribonucleoside-triphosphate reductase activating protein</fullName>
    </submittedName>
</protein>
<name>A0A2S0VNH3_9ALTE</name>
<dbReference type="RefSeq" id="WP_108601849.1">
    <property type="nucleotide sequence ID" value="NZ_CP026604.1"/>
</dbReference>
<evidence type="ECO:0000256" key="5">
    <source>
        <dbReference type="ARBA" id="ARBA00023014"/>
    </source>
</evidence>
<dbReference type="InterPro" id="IPR013785">
    <property type="entry name" value="Aldolase_TIM"/>
</dbReference>
<dbReference type="InterPro" id="IPR014191">
    <property type="entry name" value="Anaer_RNR_activator"/>
</dbReference>
<keyword evidence="5" id="KW-0411">Iron-sulfur</keyword>
<dbReference type="NCBIfam" id="TIGR02826">
    <property type="entry name" value="RNR_activ_nrdG3"/>
    <property type="match status" value="1"/>
</dbReference>
<dbReference type="Gene3D" id="3.20.20.70">
    <property type="entry name" value="Aldolase class I"/>
    <property type="match status" value="1"/>
</dbReference>
<accession>A0A2S0VNH3</accession>
<evidence type="ECO:0000313" key="6">
    <source>
        <dbReference type="EMBL" id="AWB65774.1"/>
    </source>
</evidence>
<gene>
    <name evidence="6" type="primary">nrdG</name>
    <name evidence="6" type="ORF">C2869_04680</name>
</gene>
<dbReference type="InterPro" id="IPR007197">
    <property type="entry name" value="rSAM"/>
</dbReference>
<proteinExistence type="predicted"/>
<dbReference type="EMBL" id="CP026604">
    <property type="protein sequence ID" value="AWB65774.1"/>
    <property type="molecule type" value="Genomic_DNA"/>
</dbReference>
<keyword evidence="7" id="KW-1185">Reference proteome</keyword>
<organism evidence="6 7">
    <name type="scientific">Saccharobesus litoralis</name>
    <dbReference type="NCBI Taxonomy" id="2172099"/>
    <lineage>
        <taxon>Bacteria</taxon>
        <taxon>Pseudomonadati</taxon>
        <taxon>Pseudomonadota</taxon>
        <taxon>Gammaproteobacteria</taxon>
        <taxon>Alteromonadales</taxon>
        <taxon>Alteromonadaceae</taxon>
        <taxon>Saccharobesus</taxon>
    </lineage>
</organism>
<dbReference type="GO" id="GO:0003824">
    <property type="term" value="F:catalytic activity"/>
    <property type="evidence" value="ECO:0007669"/>
    <property type="project" value="InterPro"/>
</dbReference>
<keyword evidence="4" id="KW-0408">Iron</keyword>
<keyword evidence="2" id="KW-0949">S-adenosyl-L-methionine</keyword>
<evidence type="ECO:0000313" key="7">
    <source>
        <dbReference type="Proteomes" id="UP000244441"/>
    </source>
</evidence>
<keyword evidence="3" id="KW-0479">Metal-binding</keyword>
<dbReference type="InterPro" id="IPR058240">
    <property type="entry name" value="rSAM_sf"/>
</dbReference>
<dbReference type="GO" id="GO:0046872">
    <property type="term" value="F:metal ion binding"/>
    <property type="evidence" value="ECO:0007669"/>
    <property type="project" value="UniProtKB-KW"/>
</dbReference>
<dbReference type="GO" id="GO:0051536">
    <property type="term" value="F:iron-sulfur cluster binding"/>
    <property type="evidence" value="ECO:0007669"/>
    <property type="project" value="UniProtKB-KW"/>
</dbReference>
<sequence length="150" mass="16940">MFNYLTPQVVLQEVPGEVSLLFTITGCALKCEGCHSPEIHDPNYGQPLTEADYIKWLDKYQALISCVVFFGGEWQSDQLIICLSIAKKRGLKTCLYTGKDKLSKPILAQLDYVKYGRWQPKLGGLDKATTNQRFVNVHTGELLNAKFQTH</sequence>
<dbReference type="AlphaFoldDB" id="A0A2S0VNH3"/>
<dbReference type="Proteomes" id="UP000244441">
    <property type="component" value="Chromosome"/>
</dbReference>
<evidence type="ECO:0000256" key="2">
    <source>
        <dbReference type="ARBA" id="ARBA00022691"/>
    </source>
</evidence>
<dbReference type="OrthoDB" id="9782387at2"/>
<dbReference type="SUPFAM" id="SSF102114">
    <property type="entry name" value="Radical SAM enzymes"/>
    <property type="match status" value="1"/>
</dbReference>
<dbReference type="KEGG" id="cate:C2869_04680"/>
<dbReference type="Pfam" id="PF13353">
    <property type="entry name" value="Fer4_12"/>
    <property type="match status" value="1"/>
</dbReference>
<comment type="cofactor">
    <cofactor evidence="1">
        <name>[4Fe-4S] cluster</name>
        <dbReference type="ChEBI" id="CHEBI:49883"/>
    </cofactor>
</comment>
<evidence type="ECO:0000256" key="3">
    <source>
        <dbReference type="ARBA" id="ARBA00022723"/>
    </source>
</evidence>